<dbReference type="SUPFAM" id="SSF55073">
    <property type="entry name" value="Nucleotide cyclase"/>
    <property type="match status" value="1"/>
</dbReference>
<dbReference type="SUPFAM" id="SSF53822">
    <property type="entry name" value="Periplasmic binding protein-like I"/>
    <property type="match status" value="1"/>
</dbReference>
<dbReference type="Gene3D" id="3.30.70.270">
    <property type="match status" value="1"/>
</dbReference>
<dbReference type="CDD" id="cd06267">
    <property type="entry name" value="PBP1_LacI_sugar_binding-like"/>
    <property type="match status" value="1"/>
</dbReference>
<dbReference type="InterPro" id="IPR000160">
    <property type="entry name" value="GGDEF_dom"/>
</dbReference>
<evidence type="ECO:0000256" key="1">
    <source>
        <dbReference type="ARBA" id="ARBA00023015"/>
    </source>
</evidence>
<dbReference type="PROSITE" id="PS50887">
    <property type="entry name" value="GGDEF"/>
    <property type="match status" value="1"/>
</dbReference>
<dbReference type="OrthoDB" id="56125at2"/>
<dbReference type="InterPro" id="IPR043128">
    <property type="entry name" value="Rev_trsase/Diguanyl_cyclase"/>
</dbReference>
<dbReference type="Gene3D" id="3.40.50.2300">
    <property type="match status" value="1"/>
</dbReference>
<evidence type="ECO:0000313" key="5">
    <source>
        <dbReference type="EMBL" id="GEM46926.1"/>
    </source>
</evidence>
<dbReference type="InterPro" id="IPR050469">
    <property type="entry name" value="Diguanylate_Cyclase"/>
</dbReference>
<dbReference type="GO" id="GO:0005886">
    <property type="term" value="C:plasma membrane"/>
    <property type="evidence" value="ECO:0007669"/>
    <property type="project" value="TreeGrafter"/>
</dbReference>
<organism evidence="5 6">
    <name type="scientific">Deinococcus cellulosilyticus (strain DSM 18568 / NBRC 106333 / KACC 11606 / 5516J-15)</name>
    <dbReference type="NCBI Taxonomy" id="1223518"/>
    <lineage>
        <taxon>Bacteria</taxon>
        <taxon>Thermotogati</taxon>
        <taxon>Deinococcota</taxon>
        <taxon>Deinococci</taxon>
        <taxon>Deinococcales</taxon>
        <taxon>Deinococcaceae</taxon>
        <taxon>Deinococcus</taxon>
    </lineage>
</organism>
<evidence type="ECO:0000256" key="3">
    <source>
        <dbReference type="ARBA" id="ARBA00023163"/>
    </source>
</evidence>
<dbReference type="Pfam" id="PF13377">
    <property type="entry name" value="Peripla_BP_3"/>
    <property type="match status" value="1"/>
</dbReference>
<dbReference type="AlphaFoldDB" id="A0A511N3D7"/>
<dbReference type="NCBIfam" id="TIGR00254">
    <property type="entry name" value="GGDEF"/>
    <property type="match status" value="1"/>
</dbReference>
<dbReference type="CDD" id="cd01949">
    <property type="entry name" value="GGDEF"/>
    <property type="match status" value="1"/>
</dbReference>
<keyword evidence="6" id="KW-1185">Reference proteome</keyword>
<dbReference type="GO" id="GO:1902201">
    <property type="term" value="P:negative regulation of bacterial-type flagellum-dependent cell motility"/>
    <property type="evidence" value="ECO:0007669"/>
    <property type="project" value="TreeGrafter"/>
</dbReference>
<dbReference type="EMBL" id="BJXB01000010">
    <property type="protein sequence ID" value="GEM46926.1"/>
    <property type="molecule type" value="Genomic_DNA"/>
</dbReference>
<dbReference type="InterPro" id="IPR046335">
    <property type="entry name" value="LacI/GalR-like_sensor"/>
</dbReference>
<dbReference type="PANTHER" id="PTHR45138:SF9">
    <property type="entry name" value="DIGUANYLATE CYCLASE DGCM-RELATED"/>
    <property type="match status" value="1"/>
</dbReference>
<evidence type="ECO:0000259" key="4">
    <source>
        <dbReference type="PROSITE" id="PS50887"/>
    </source>
</evidence>
<accession>A0A511N3D7</accession>
<gene>
    <name evidence="5" type="ORF">DC3_25610</name>
</gene>
<reference evidence="5 6" key="1">
    <citation type="submission" date="2019-07" db="EMBL/GenBank/DDBJ databases">
        <title>Whole genome shotgun sequence of Deinococcus cellulosilyticus NBRC 106333.</title>
        <authorList>
            <person name="Hosoyama A."/>
            <person name="Uohara A."/>
            <person name="Ohji S."/>
            <person name="Ichikawa N."/>
        </authorList>
    </citation>
    <scope>NUCLEOTIDE SEQUENCE [LARGE SCALE GENOMIC DNA]</scope>
    <source>
        <strain evidence="5 6">NBRC 106333</strain>
    </source>
</reference>
<dbReference type="Pfam" id="PF00990">
    <property type="entry name" value="GGDEF"/>
    <property type="match status" value="1"/>
</dbReference>
<sequence>MDHQTPTIAILTDWIGPFQKTVLGALQETLNAAGVGTVTYVGREVHHPNPIYGTSNDIYHLFDPQAHQAVFVLTSTLGNHSIDQELLAFMQPFLQLPVVGFGRKLPGIPTVRLSNRSGMQELMEHLLIERGYQNFVFMRGPEDNPESIEREEVFREALRQHGREFQEDHCLNGAFYPPTARHVMMHFLEAGHRDFDCVVCANDEMALAVMGVLEEHGLHVPQDVAVVGFDDIEMGQFGSSPLTTVHQPVSEMAKVAARMLLAMLQGMPQEDVLVPSRLVVRESCGSAGKRPTQVAPVEQGETERTLHQLFLSDLETAGEVFLPAWKKALEEIRTAAELERHQQLLLHWSVDLQHLQAAQQQRALALGLQASHLVSERILRLETRHTVGQLQYTRHVSHVGTSMGAHDTLEGLLDELKHSLPSIGLHYFMLALYDHYGPTPGSRLKIHLSSGGVGTEGDVLETRALLPGYLLQRPLLNWQVHPIYVNDEHYGCFMMVEPQGWGGDEELLRYLVTRSIHHMVKTRALIRHSEELEQQVQDRTRQLEEANRELRRSLLLDGLTRVYNRSAFDDYLRRMWKEHQRSGQSLSVIMCDVDFFKKYNDACGHLAGDDCLRAIAQALSQAAYRPGDMVARYGGEEFVVVLPDTTAEGAKHVAMRIQETVAALKLRHPASEVSPHITLSMGVKAHVPRAGEDPMQLVHAADQGLYHSKRLRRNCITVL</sequence>
<keyword evidence="2" id="KW-0238">DNA-binding</keyword>
<evidence type="ECO:0000313" key="6">
    <source>
        <dbReference type="Proteomes" id="UP000321306"/>
    </source>
</evidence>
<protein>
    <recommendedName>
        <fullName evidence="4">GGDEF domain-containing protein</fullName>
    </recommendedName>
</protein>
<dbReference type="Proteomes" id="UP000321306">
    <property type="component" value="Unassembled WGS sequence"/>
</dbReference>
<dbReference type="GO" id="GO:0043709">
    <property type="term" value="P:cell adhesion involved in single-species biofilm formation"/>
    <property type="evidence" value="ECO:0007669"/>
    <property type="project" value="TreeGrafter"/>
</dbReference>
<dbReference type="PANTHER" id="PTHR45138">
    <property type="entry name" value="REGULATORY COMPONENTS OF SENSORY TRANSDUCTION SYSTEM"/>
    <property type="match status" value="1"/>
</dbReference>
<keyword evidence="3" id="KW-0804">Transcription</keyword>
<dbReference type="GO" id="GO:0003677">
    <property type="term" value="F:DNA binding"/>
    <property type="evidence" value="ECO:0007669"/>
    <property type="project" value="UniProtKB-KW"/>
</dbReference>
<dbReference type="InterPro" id="IPR028082">
    <property type="entry name" value="Peripla_BP_I"/>
</dbReference>
<dbReference type="FunFam" id="3.30.70.270:FF:000001">
    <property type="entry name" value="Diguanylate cyclase domain protein"/>
    <property type="match status" value="1"/>
</dbReference>
<name>A0A511N3D7_DEIC1</name>
<evidence type="ECO:0000256" key="2">
    <source>
        <dbReference type="ARBA" id="ARBA00023125"/>
    </source>
</evidence>
<dbReference type="InterPro" id="IPR029787">
    <property type="entry name" value="Nucleotide_cyclase"/>
</dbReference>
<proteinExistence type="predicted"/>
<keyword evidence="1" id="KW-0805">Transcription regulation</keyword>
<dbReference type="GO" id="GO:0052621">
    <property type="term" value="F:diguanylate cyclase activity"/>
    <property type="evidence" value="ECO:0007669"/>
    <property type="project" value="TreeGrafter"/>
</dbReference>
<comment type="caution">
    <text evidence="5">The sequence shown here is derived from an EMBL/GenBank/DDBJ whole genome shotgun (WGS) entry which is preliminary data.</text>
</comment>
<dbReference type="RefSeq" id="WP_146884769.1">
    <property type="nucleotide sequence ID" value="NZ_BJXB01000010.1"/>
</dbReference>
<feature type="domain" description="GGDEF" evidence="4">
    <location>
        <begin position="584"/>
        <end position="719"/>
    </location>
</feature>
<dbReference type="SMART" id="SM00267">
    <property type="entry name" value="GGDEF"/>
    <property type="match status" value="1"/>
</dbReference>